<evidence type="ECO:0000256" key="2">
    <source>
        <dbReference type="ARBA" id="ARBA00022722"/>
    </source>
</evidence>
<dbReference type="AlphaFoldDB" id="A0A380C038"/>
<keyword evidence="3 5" id="KW-0378">Hydrolase</keyword>
<evidence type="ECO:0000313" key="6">
    <source>
        <dbReference type="Proteomes" id="UP000255061"/>
    </source>
</evidence>
<dbReference type="GO" id="GO:0004518">
    <property type="term" value="F:nuclease activity"/>
    <property type="evidence" value="ECO:0007669"/>
    <property type="project" value="UniProtKB-KW"/>
</dbReference>
<accession>A0A380C038</accession>
<dbReference type="PANTHER" id="PTHR33607:SF2">
    <property type="entry name" value="ENDONUCLEASE-1"/>
    <property type="match status" value="1"/>
</dbReference>
<evidence type="ECO:0000256" key="3">
    <source>
        <dbReference type="ARBA" id="ARBA00022801"/>
    </source>
</evidence>
<dbReference type="InterPro" id="IPR044925">
    <property type="entry name" value="His-Me_finger_sf"/>
</dbReference>
<sequence>MLIRGLVCFIAFWPFISVASNTTNQSFNQAKKQLLSVYQDHRETLYCGAVFDAKGQVISPPGFTTKTHLARAKKIEWEHVVPAENFGKAFTEWRDGHGQCVDSKGKSFKGRKCAEKMNVEYRYMQADMHNLFPAIGAVNALRSNYNFALLPAAKSDFGACDMRIEGSKAQPPEAARGRIARSYLYMNQSYPKYSMSKSQHQLMSAWDKQYPVNIQECQRAKKIAAIQLNDNEIVKSRCQQANIW</sequence>
<feature type="chain" id="PRO_5017020646" evidence="4">
    <location>
        <begin position="20"/>
        <end position="244"/>
    </location>
</feature>
<name>A0A380C038_9GAMM</name>
<dbReference type="PANTHER" id="PTHR33607">
    <property type="entry name" value="ENDONUCLEASE-1"/>
    <property type="match status" value="1"/>
</dbReference>
<evidence type="ECO:0000313" key="5">
    <source>
        <dbReference type="EMBL" id="SUJ09322.1"/>
    </source>
</evidence>
<dbReference type="SUPFAM" id="SSF54060">
    <property type="entry name" value="His-Me finger endonucleases"/>
    <property type="match status" value="1"/>
</dbReference>
<proteinExistence type="inferred from homology"/>
<reference evidence="5 6" key="1">
    <citation type="submission" date="2018-06" db="EMBL/GenBank/DDBJ databases">
        <authorList>
            <consortium name="Pathogen Informatics"/>
            <person name="Doyle S."/>
        </authorList>
    </citation>
    <scope>NUCLEOTIDE SEQUENCE [LARGE SCALE GENOMIC DNA]</scope>
    <source>
        <strain evidence="5 6">NCTC10736</strain>
    </source>
</reference>
<keyword evidence="2" id="KW-0540">Nuclease</keyword>
<dbReference type="GO" id="GO:0016787">
    <property type="term" value="F:hydrolase activity"/>
    <property type="evidence" value="ECO:0007669"/>
    <property type="project" value="UniProtKB-KW"/>
</dbReference>
<comment type="similarity">
    <text evidence="1">Belongs to the EndA/NucM nuclease family.</text>
</comment>
<dbReference type="Proteomes" id="UP000255061">
    <property type="component" value="Unassembled WGS sequence"/>
</dbReference>
<keyword evidence="4" id="KW-0732">Signal</keyword>
<dbReference type="EMBL" id="UGYV01000004">
    <property type="protein sequence ID" value="SUJ09322.1"/>
    <property type="molecule type" value="Genomic_DNA"/>
</dbReference>
<dbReference type="InterPro" id="IPR007346">
    <property type="entry name" value="Endonuclease-I"/>
</dbReference>
<gene>
    <name evidence="5" type="primary">dns_3</name>
    <name evidence="5" type="ORF">NCTC10736_04024</name>
</gene>
<organism evidence="5 6">
    <name type="scientific">Shewanella morhuae</name>
    <dbReference type="NCBI Taxonomy" id="365591"/>
    <lineage>
        <taxon>Bacteria</taxon>
        <taxon>Pseudomonadati</taxon>
        <taxon>Pseudomonadota</taxon>
        <taxon>Gammaproteobacteria</taxon>
        <taxon>Alteromonadales</taxon>
        <taxon>Shewanellaceae</taxon>
        <taxon>Shewanella</taxon>
    </lineage>
</organism>
<protein>
    <submittedName>
        <fullName evidence="5">Extracellular deoxyribonuclease</fullName>
        <ecNumber evidence="5">3.1.21.-</ecNumber>
    </submittedName>
</protein>
<feature type="signal peptide" evidence="4">
    <location>
        <begin position="1"/>
        <end position="19"/>
    </location>
</feature>
<dbReference type="Pfam" id="PF04231">
    <property type="entry name" value="Endonuclease_1"/>
    <property type="match status" value="1"/>
</dbReference>
<dbReference type="EC" id="3.1.21.-" evidence="5"/>
<dbReference type="RefSeq" id="WP_115407310.1">
    <property type="nucleotide sequence ID" value="NZ_UGYV01000004.1"/>
</dbReference>
<evidence type="ECO:0000256" key="1">
    <source>
        <dbReference type="ARBA" id="ARBA00006429"/>
    </source>
</evidence>
<evidence type="ECO:0000256" key="4">
    <source>
        <dbReference type="SAM" id="SignalP"/>
    </source>
</evidence>